<gene>
    <name evidence="1" type="ORF">B0J12DRAFT_669003</name>
</gene>
<protein>
    <recommendedName>
        <fullName evidence="3">F-box domain-containing protein</fullName>
    </recommendedName>
</protein>
<organism evidence="1 2">
    <name type="scientific">Macrophomina phaseolina</name>
    <dbReference type="NCBI Taxonomy" id="35725"/>
    <lineage>
        <taxon>Eukaryota</taxon>
        <taxon>Fungi</taxon>
        <taxon>Dikarya</taxon>
        <taxon>Ascomycota</taxon>
        <taxon>Pezizomycotina</taxon>
        <taxon>Dothideomycetes</taxon>
        <taxon>Dothideomycetes incertae sedis</taxon>
        <taxon>Botryosphaeriales</taxon>
        <taxon>Botryosphaeriaceae</taxon>
        <taxon>Macrophomina</taxon>
    </lineage>
</organism>
<accession>A0ABQ8G5X0</accession>
<dbReference type="PANTHER" id="PTHR42085:SF1">
    <property type="entry name" value="F-BOX DOMAIN-CONTAINING PROTEIN"/>
    <property type="match status" value="1"/>
</dbReference>
<dbReference type="Proteomes" id="UP000774617">
    <property type="component" value="Unassembled WGS sequence"/>
</dbReference>
<sequence length="286" mass="32705">MDPSDTSTAAAVAQPSPFFWLPRELRDEVYALVFTDPAGLRYEYGTARLLGSSWPDFWALRRTCRQARAETVDFAFAHNTIIFDNLASRRIARPNYRKYFNRWDTEYSEEHPSDPARDAITKPLCDRVNSFLARVRSPAQRALLRDVTVVELRPLEHISALFDAFDAHGLPDVTLTIVLVPSVVGTYQFDDKFPRALERLFTKRWFRGSRHTVRVRLEAFEGLEDWIRTEFPTASNAPVQQALLRQVSDLRRLSGALNALKTGIGVEGEGEDVMLEHVPTEFLLLH</sequence>
<evidence type="ECO:0008006" key="3">
    <source>
        <dbReference type="Google" id="ProtNLM"/>
    </source>
</evidence>
<dbReference type="PANTHER" id="PTHR42085">
    <property type="entry name" value="F-BOX DOMAIN-CONTAINING PROTEIN"/>
    <property type="match status" value="1"/>
</dbReference>
<proteinExistence type="predicted"/>
<name>A0ABQ8G5X0_9PEZI</name>
<dbReference type="EMBL" id="JAGTJR010000018">
    <property type="protein sequence ID" value="KAH7045875.1"/>
    <property type="molecule type" value="Genomic_DNA"/>
</dbReference>
<evidence type="ECO:0000313" key="2">
    <source>
        <dbReference type="Proteomes" id="UP000774617"/>
    </source>
</evidence>
<dbReference type="InterPro" id="IPR038883">
    <property type="entry name" value="AN11006-like"/>
</dbReference>
<evidence type="ECO:0000313" key="1">
    <source>
        <dbReference type="EMBL" id="KAH7045875.1"/>
    </source>
</evidence>
<comment type="caution">
    <text evidence="1">The sequence shown here is derived from an EMBL/GenBank/DDBJ whole genome shotgun (WGS) entry which is preliminary data.</text>
</comment>
<keyword evidence="2" id="KW-1185">Reference proteome</keyword>
<reference evidence="1 2" key="1">
    <citation type="journal article" date="2021" name="Nat. Commun.">
        <title>Genetic determinants of endophytism in the Arabidopsis root mycobiome.</title>
        <authorList>
            <person name="Mesny F."/>
            <person name="Miyauchi S."/>
            <person name="Thiergart T."/>
            <person name="Pickel B."/>
            <person name="Atanasova L."/>
            <person name="Karlsson M."/>
            <person name="Huettel B."/>
            <person name="Barry K.W."/>
            <person name="Haridas S."/>
            <person name="Chen C."/>
            <person name="Bauer D."/>
            <person name="Andreopoulos W."/>
            <person name="Pangilinan J."/>
            <person name="LaButti K."/>
            <person name="Riley R."/>
            <person name="Lipzen A."/>
            <person name="Clum A."/>
            <person name="Drula E."/>
            <person name="Henrissat B."/>
            <person name="Kohler A."/>
            <person name="Grigoriev I.V."/>
            <person name="Martin F.M."/>
            <person name="Hacquard S."/>
        </authorList>
    </citation>
    <scope>NUCLEOTIDE SEQUENCE [LARGE SCALE GENOMIC DNA]</scope>
    <source>
        <strain evidence="1 2">MPI-SDFR-AT-0080</strain>
    </source>
</reference>